<dbReference type="EMBL" id="UINC01001039">
    <property type="protein sequence ID" value="SUZ68661.1"/>
    <property type="molecule type" value="Genomic_DNA"/>
</dbReference>
<dbReference type="PANTHER" id="PTHR21666">
    <property type="entry name" value="PEPTIDASE-RELATED"/>
    <property type="match status" value="1"/>
</dbReference>
<protein>
    <recommendedName>
        <fullName evidence="2">M23ase beta-sheet core domain-containing protein</fullName>
    </recommendedName>
</protein>
<evidence type="ECO:0000259" key="2">
    <source>
        <dbReference type="Pfam" id="PF01551"/>
    </source>
</evidence>
<dbReference type="InterPro" id="IPR009091">
    <property type="entry name" value="RCC1/BLIP-II"/>
</dbReference>
<dbReference type="SUPFAM" id="SSF51261">
    <property type="entry name" value="Duplicated hybrid motif"/>
    <property type="match status" value="1"/>
</dbReference>
<evidence type="ECO:0000256" key="1">
    <source>
        <dbReference type="ARBA" id="ARBA00022729"/>
    </source>
</evidence>
<evidence type="ECO:0000313" key="3">
    <source>
        <dbReference type="EMBL" id="SUZ68661.1"/>
    </source>
</evidence>
<name>A0A381PNR1_9ZZZZ</name>
<dbReference type="PANTHER" id="PTHR21666:SF289">
    <property type="entry name" value="L-ALA--D-GLU ENDOPEPTIDASE"/>
    <property type="match status" value="1"/>
</dbReference>
<reference evidence="3" key="1">
    <citation type="submission" date="2018-05" db="EMBL/GenBank/DDBJ databases">
        <authorList>
            <person name="Lanie J.A."/>
            <person name="Ng W.-L."/>
            <person name="Kazmierczak K.M."/>
            <person name="Andrzejewski T.M."/>
            <person name="Davidsen T.M."/>
            <person name="Wayne K.J."/>
            <person name="Tettelin H."/>
            <person name="Glass J.I."/>
            <person name="Rusch D."/>
            <person name="Podicherti R."/>
            <person name="Tsui H.-C.T."/>
            <person name="Winkler M.E."/>
        </authorList>
    </citation>
    <scope>NUCLEOTIDE SEQUENCE</scope>
</reference>
<dbReference type="InterPro" id="IPR011055">
    <property type="entry name" value="Dup_hybrid_motif"/>
</dbReference>
<accession>A0A381PNR1</accession>
<dbReference type="InterPro" id="IPR016047">
    <property type="entry name" value="M23ase_b-sheet_dom"/>
</dbReference>
<keyword evidence="1" id="KW-0732">Signal</keyword>
<dbReference type="GO" id="GO:0004222">
    <property type="term" value="F:metalloendopeptidase activity"/>
    <property type="evidence" value="ECO:0007669"/>
    <property type="project" value="TreeGrafter"/>
</dbReference>
<dbReference type="Gene3D" id="2.130.10.30">
    <property type="entry name" value="Regulator of chromosome condensation 1/beta-lactamase-inhibitor protein II"/>
    <property type="match status" value="1"/>
</dbReference>
<proteinExistence type="predicted"/>
<dbReference type="InterPro" id="IPR050570">
    <property type="entry name" value="Cell_wall_metabolism_enzyme"/>
</dbReference>
<organism evidence="3">
    <name type="scientific">marine metagenome</name>
    <dbReference type="NCBI Taxonomy" id="408172"/>
    <lineage>
        <taxon>unclassified sequences</taxon>
        <taxon>metagenomes</taxon>
        <taxon>ecological metagenomes</taxon>
    </lineage>
</organism>
<dbReference type="Pfam" id="PF01551">
    <property type="entry name" value="Peptidase_M23"/>
    <property type="match status" value="1"/>
</dbReference>
<dbReference type="SUPFAM" id="SSF50985">
    <property type="entry name" value="RCC1/BLIP-II"/>
    <property type="match status" value="1"/>
</dbReference>
<sequence length="454" mass="46494">MPTVLKMWFICPIAALLAALALFATPAAAAKVEVVGGAIGYGQPDSQSLTSPVAAMTSKHDGSGYWIATQVGGVVNFGQASHFGDMSGKPLNQPIVGMAATPTGNGYWLVAADGGIFSFGDARFHGSTGHLKLNSPIVGMATSFSDGYWLVAADGGVFAFGSAPFYGSMGAVTLNQPIVAILPSGSGRGYWLLAEDGGIFTFGDASFFGSGPGEGDTGPFVGMIPVSGGHGYSLVHRDGRIRPFGASTLQSESACDSWPVADMSVAGEGAVLLRTANPQPNEPPSNISAQADSDYLRDLVSLSQSCQTTSDPALVEFGLPLSEPVQTSSFGWRRHPIWGDIAMHKGADFIGPNRTSGGSALAVANGSVLAVLDLVAYGKTVVVDHGGRIATVYSHLAGANVQKGDLISTGSPLGAVGSTGLSTGVHLHFELRINGTAKDPTPYLNLPNPGPLGD</sequence>
<gene>
    <name evidence="3" type="ORF">METZ01_LOCUS21515</name>
</gene>
<dbReference type="AlphaFoldDB" id="A0A381PNR1"/>
<dbReference type="CDD" id="cd12797">
    <property type="entry name" value="M23_peptidase"/>
    <property type="match status" value="1"/>
</dbReference>
<dbReference type="Gene3D" id="2.70.70.10">
    <property type="entry name" value="Glucose Permease (Domain IIA)"/>
    <property type="match status" value="1"/>
</dbReference>
<feature type="domain" description="M23ase beta-sheet core" evidence="2">
    <location>
        <begin position="343"/>
        <end position="440"/>
    </location>
</feature>